<accession>A0ABT2Q172</accession>
<keyword evidence="5" id="KW-1185">Reference proteome</keyword>
<dbReference type="RefSeq" id="WP_262097072.1">
    <property type="nucleotide sequence ID" value="NZ_JAOEGN010000031.1"/>
</dbReference>
<evidence type="ECO:0000256" key="1">
    <source>
        <dbReference type="ARBA" id="ARBA00023002"/>
    </source>
</evidence>
<sequence length="354" mass="39477">MSKFELGITTFAEVMPDLKTGKTISYDERINQLIDEIVLADQVGLDYYGIGEHHRKDFAASAPHTILAAAARLTKHIKLGSAVTVLSSDDPVRVYQNFATLNALTKGRAEIMAGRGSFIESFPLFGYDLNSYDRLFAEKLDLLLQIRDNEIVSFEGKARAPIDQLGVYPRTNYKLPIQVAVGGTPASAVRAANYGLPLFLAIIGGYPRMFKPLVDLYTKTYKERGFDPKEMQISVHSHGYIAEDMNDAVETYFPSIKQAMDIIGKERGWSTYTRSTYDASRSMDGALFVGDPEYIAKKILHLRKTLGIHRFALHIPVGQLDHDKVMKTIELLGTKVKPIIDAAIKLEKINSKTI</sequence>
<keyword evidence="2" id="KW-0503">Monooxygenase</keyword>
<dbReference type="InterPro" id="IPR036661">
    <property type="entry name" value="Luciferase-like_sf"/>
</dbReference>
<dbReference type="SUPFAM" id="SSF51679">
    <property type="entry name" value="Bacterial luciferase-like"/>
    <property type="match status" value="1"/>
</dbReference>
<name>A0ABT2Q172_9MOLU</name>
<dbReference type="Gene3D" id="3.20.20.30">
    <property type="entry name" value="Luciferase-like domain"/>
    <property type="match status" value="1"/>
</dbReference>
<dbReference type="InterPro" id="IPR022290">
    <property type="entry name" value="LLM_Atu2307-like"/>
</dbReference>
<evidence type="ECO:0000313" key="4">
    <source>
        <dbReference type="EMBL" id="MCU0105752.1"/>
    </source>
</evidence>
<evidence type="ECO:0000313" key="5">
    <source>
        <dbReference type="Proteomes" id="UP001209076"/>
    </source>
</evidence>
<keyword evidence="1" id="KW-0560">Oxidoreductase</keyword>
<dbReference type="InterPro" id="IPR050766">
    <property type="entry name" value="Bact_Lucif_Oxidored"/>
</dbReference>
<dbReference type="Pfam" id="PF00296">
    <property type="entry name" value="Bac_luciferase"/>
    <property type="match status" value="1"/>
</dbReference>
<dbReference type="EMBL" id="JAOEGN010000031">
    <property type="protein sequence ID" value="MCU0105752.1"/>
    <property type="molecule type" value="Genomic_DNA"/>
</dbReference>
<reference evidence="5" key="1">
    <citation type="submission" date="2023-07" db="EMBL/GenBank/DDBJ databases">
        <title>Novel Mycoplasma species identified in domestic and wild animals.</title>
        <authorList>
            <person name="Volokhov D.V."/>
            <person name="Furtak V.A."/>
            <person name="Zagorodnyaya T.A."/>
        </authorList>
    </citation>
    <scope>NUCLEOTIDE SEQUENCE [LARGE SCALE GENOMIC DNA]</scope>
    <source>
        <strain evidence="5">92-19</strain>
    </source>
</reference>
<evidence type="ECO:0000256" key="2">
    <source>
        <dbReference type="ARBA" id="ARBA00023033"/>
    </source>
</evidence>
<gene>
    <name evidence="4" type="ORF">N7603_08850</name>
</gene>
<feature type="domain" description="Luciferase-like" evidence="3">
    <location>
        <begin position="5"/>
        <end position="305"/>
    </location>
</feature>
<comment type="caution">
    <text evidence="4">The sequence shown here is derived from an EMBL/GenBank/DDBJ whole genome shotgun (WGS) entry which is preliminary data.</text>
</comment>
<evidence type="ECO:0000259" key="3">
    <source>
        <dbReference type="Pfam" id="PF00296"/>
    </source>
</evidence>
<proteinExistence type="predicted"/>
<dbReference type="PANTHER" id="PTHR30137:SF8">
    <property type="entry name" value="BLR5498 PROTEIN"/>
    <property type="match status" value="1"/>
</dbReference>
<dbReference type="PANTHER" id="PTHR30137">
    <property type="entry name" value="LUCIFERASE-LIKE MONOOXYGENASE"/>
    <property type="match status" value="1"/>
</dbReference>
<dbReference type="Proteomes" id="UP001209076">
    <property type="component" value="Unassembled WGS sequence"/>
</dbReference>
<organism evidence="4 5">
    <name type="scientific">Paracholeplasma vituli</name>
    <dbReference type="NCBI Taxonomy" id="69473"/>
    <lineage>
        <taxon>Bacteria</taxon>
        <taxon>Bacillati</taxon>
        <taxon>Mycoplasmatota</taxon>
        <taxon>Mollicutes</taxon>
        <taxon>Acholeplasmatales</taxon>
        <taxon>Acholeplasmataceae</taxon>
        <taxon>Paracholeplasma</taxon>
    </lineage>
</organism>
<dbReference type="NCBIfam" id="TIGR03858">
    <property type="entry name" value="LLM_2I7G"/>
    <property type="match status" value="1"/>
</dbReference>
<dbReference type="InterPro" id="IPR011251">
    <property type="entry name" value="Luciferase-like_dom"/>
</dbReference>
<protein>
    <submittedName>
        <fullName evidence="4">LLM class flavin-dependent oxidoreductase</fullName>
    </submittedName>
</protein>